<reference evidence="3 4" key="1">
    <citation type="journal article" date="2012" name="Science">
        <title>The Paleozoic origin of enzymatic lignin decomposition reconstructed from 31 fungal genomes.</title>
        <authorList>
            <person name="Floudas D."/>
            <person name="Binder M."/>
            <person name="Riley R."/>
            <person name="Barry K."/>
            <person name="Blanchette R.A."/>
            <person name="Henrissat B."/>
            <person name="Martinez A.T."/>
            <person name="Otillar R."/>
            <person name="Spatafora J.W."/>
            <person name="Yadav J.S."/>
            <person name="Aerts A."/>
            <person name="Benoit I."/>
            <person name="Boyd A."/>
            <person name="Carlson A."/>
            <person name="Copeland A."/>
            <person name="Coutinho P.M."/>
            <person name="de Vries R.P."/>
            <person name="Ferreira P."/>
            <person name="Findley K."/>
            <person name="Foster B."/>
            <person name="Gaskell J."/>
            <person name="Glotzer D."/>
            <person name="Gorecki P."/>
            <person name="Heitman J."/>
            <person name="Hesse C."/>
            <person name="Hori C."/>
            <person name="Igarashi K."/>
            <person name="Jurgens J.A."/>
            <person name="Kallen N."/>
            <person name="Kersten P."/>
            <person name="Kohler A."/>
            <person name="Kuees U."/>
            <person name="Kumar T.K.A."/>
            <person name="Kuo A."/>
            <person name="LaButti K."/>
            <person name="Larrondo L.F."/>
            <person name="Lindquist E."/>
            <person name="Ling A."/>
            <person name="Lombard V."/>
            <person name="Lucas S."/>
            <person name="Lundell T."/>
            <person name="Martin R."/>
            <person name="McLaughlin D.J."/>
            <person name="Morgenstern I."/>
            <person name="Morin E."/>
            <person name="Murat C."/>
            <person name="Nagy L.G."/>
            <person name="Nolan M."/>
            <person name="Ohm R.A."/>
            <person name="Patyshakuliyeva A."/>
            <person name="Rokas A."/>
            <person name="Ruiz-Duenas F.J."/>
            <person name="Sabat G."/>
            <person name="Salamov A."/>
            <person name="Samejima M."/>
            <person name="Schmutz J."/>
            <person name="Slot J.C."/>
            <person name="St John F."/>
            <person name="Stenlid J."/>
            <person name="Sun H."/>
            <person name="Sun S."/>
            <person name="Syed K."/>
            <person name="Tsang A."/>
            <person name="Wiebenga A."/>
            <person name="Young D."/>
            <person name="Pisabarro A."/>
            <person name="Eastwood D.C."/>
            <person name="Martin F."/>
            <person name="Cullen D."/>
            <person name="Grigoriev I.V."/>
            <person name="Hibbett D.S."/>
        </authorList>
    </citation>
    <scope>NUCLEOTIDE SEQUENCE [LARGE SCALE GENOMIC DNA]</scope>
    <source>
        <strain evidence="3 4">ATCC 11539</strain>
    </source>
</reference>
<dbReference type="GeneID" id="19306597"/>
<evidence type="ECO:0000313" key="3">
    <source>
        <dbReference type="EMBL" id="EPQ51595.1"/>
    </source>
</evidence>
<dbReference type="eggNOG" id="ENOG502R8CN">
    <property type="taxonomic scope" value="Eukaryota"/>
</dbReference>
<dbReference type="Pfam" id="PF18803">
    <property type="entry name" value="CxC2"/>
    <property type="match status" value="1"/>
</dbReference>
<dbReference type="STRING" id="670483.S7RBI0"/>
<accession>S7RBI0</accession>
<dbReference type="Proteomes" id="UP000030669">
    <property type="component" value="Unassembled WGS sequence"/>
</dbReference>
<evidence type="ECO:0000313" key="4">
    <source>
        <dbReference type="Proteomes" id="UP000030669"/>
    </source>
</evidence>
<dbReference type="RefSeq" id="XP_007869887.1">
    <property type="nucleotide sequence ID" value="XM_007871696.1"/>
</dbReference>
<protein>
    <recommendedName>
        <fullName evidence="2">CxC2-like cysteine cluster KDZ transposase-associated domain-containing protein</fullName>
    </recommendedName>
</protein>
<feature type="non-terminal residue" evidence="3">
    <location>
        <position position="1"/>
    </location>
</feature>
<dbReference type="KEGG" id="gtr:GLOTRDRAFT_48728"/>
<dbReference type="AlphaFoldDB" id="S7RBI0"/>
<feature type="compositionally biased region" description="Polar residues" evidence="1">
    <location>
        <begin position="109"/>
        <end position="120"/>
    </location>
</feature>
<sequence>GWFPSTFKKPKTAFTFVLLDFFHELSFQSKVNAFGFYQTLLQVTDDSGLLSSPVNFQHSVRLWYHLHMLKHARHGHDPRGPDGTSEGELMVKCPACPHPNRNLPENWDKASSSYAHASSV</sequence>
<feature type="domain" description="CxC2-like cysteine cluster KDZ transposase-associated" evidence="2">
    <location>
        <begin position="1"/>
        <end position="48"/>
    </location>
</feature>
<dbReference type="OrthoDB" id="3257613at2759"/>
<evidence type="ECO:0000259" key="2">
    <source>
        <dbReference type="Pfam" id="PF18803"/>
    </source>
</evidence>
<proteinExistence type="predicted"/>
<keyword evidence="4" id="KW-1185">Reference proteome</keyword>
<dbReference type="EMBL" id="KB469310">
    <property type="protein sequence ID" value="EPQ51595.1"/>
    <property type="molecule type" value="Genomic_DNA"/>
</dbReference>
<evidence type="ECO:0000256" key="1">
    <source>
        <dbReference type="SAM" id="MobiDB-lite"/>
    </source>
</evidence>
<gene>
    <name evidence="3" type="ORF">GLOTRDRAFT_48728</name>
</gene>
<dbReference type="OMA" id="ELMSHWH"/>
<organism evidence="3 4">
    <name type="scientific">Gloeophyllum trabeum (strain ATCC 11539 / FP-39264 / Madison 617)</name>
    <name type="common">Brown rot fungus</name>
    <dbReference type="NCBI Taxonomy" id="670483"/>
    <lineage>
        <taxon>Eukaryota</taxon>
        <taxon>Fungi</taxon>
        <taxon>Dikarya</taxon>
        <taxon>Basidiomycota</taxon>
        <taxon>Agaricomycotina</taxon>
        <taxon>Agaricomycetes</taxon>
        <taxon>Gloeophyllales</taxon>
        <taxon>Gloeophyllaceae</taxon>
        <taxon>Gloeophyllum</taxon>
    </lineage>
</organism>
<feature type="region of interest" description="Disordered" evidence="1">
    <location>
        <begin position="74"/>
        <end position="120"/>
    </location>
</feature>
<name>S7RBI0_GLOTA</name>
<dbReference type="HOGENOM" id="CLU_003703_11_1_1"/>
<dbReference type="InterPro" id="IPR041457">
    <property type="entry name" value="CxC2_KDZ-assoc"/>
</dbReference>